<dbReference type="Pfam" id="PF00098">
    <property type="entry name" value="zf-CCHC"/>
    <property type="match status" value="1"/>
</dbReference>
<dbReference type="SUPFAM" id="SSF57756">
    <property type="entry name" value="Retrovirus zinc finger-like domains"/>
    <property type="match status" value="1"/>
</dbReference>
<feature type="compositionally biased region" description="Basic and acidic residues" evidence="2">
    <location>
        <begin position="204"/>
        <end position="217"/>
    </location>
</feature>
<keyword evidence="5" id="KW-1185">Reference proteome</keyword>
<proteinExistence type="predicted"/>
<feature type="compositionally biased region" description="Polar residues" evidence="2">
    <location>
        <begin position="218"/>
        <end position="228"/>
    </location>
</feature>
<gene>
    <name evidence="4" type="ORF">BU16DRAFT_587117</name>
</gene>
<name>A0A6A6Q8E3_9PEZI</name>
<keyword evidence="1" id="KW-0862">Zinc</keyword>
<keyword evidence="1" id="KW-0479">Metal-binding</keyword>
<feature type="region of interest" description="Disordered" evidence="2">
    <location>
        <begin position="1"/>
        <end position="96"/>
    </location>
</feature>
<organism evidence="4 5">
    <name type="scientific">Lophium mytilinum</name>
    <dbReference type="NCBI Taxonomy" id="390894"/>
    <lineage>
        <taxon>Eukaryota</taxon>
        <taxon>Fungi</taxon>
        <taxon>Dikarya</taxon>
        <taxon>Ascomycota</taxon>
        <taxon>Pezizomycotina</taxon>
        <taxon>Dothideomycetes</taxon>
        <taxon>Pleosporomycetidae</taxon>
        <taxon>Mytilinidiales</taxon>
        <taxon>Mytilinidiaceae</taxon>
        <taxon>Lophium</taxon>
    </lineage>
</organism>
<dbReference type="PROSITE" id="PS50158">
    <property type="entry name" value="ZF_CCHC"/>
    <property type="match status" value="1"/>
</dbReference>
<evidence type="ECO:0000256" key="1">
    <source>
        <dbReference type="PROSITE-ProRule" id="PRU00047"/>
    </source>
</evidence>
<dbReference type="InterPro" id="IPR001878">
    <property type="entry name" value="Znf_CCHC"/>
</dbReference>
<dbReference type="Proteomes" id="UP000799750">
    <property type="component" value="Unassembled WGS sequence"/>
</dbReference>
<evidence type="ECO:0000256" key="2">
    <source>
        <dbReference type="SAM" id="MobiDB-lite"/>
    </source>
</evidence>
<feature type="compositionally biased region" description="Polar residues" evidence="2">
    <location>
        <begin position="51"/>
        <end position="62"/>
    </location>
</feature>
<protein>
    <recommendedName>
        <fullName evidence="3">CCHC-type domain-containing protein</fullName>
    </recommendedName>
</protein>
<keyword evidence="1" id="KW-0863">Zinc-finger</keyword>
<accession>A0A6A6Q8E3</accession>
<evidence type="ECO:0000313" key="5">
    <source>
        <dbReference type="Proteomes" id="UP000799750"/>
    </source>
</evidence>
<dbReference type="Gene3D" id="4.10.60.10">
    <property type="entry name" value="Zinc finger, CCHC-type"/>
    <property type="match status" value="1"/>
</dbReference>
<dbReference type="GO" id="GO:0008270">
    <property type="term" value="F:zinc ion binding"/>
    <property type="evidence" value="ECO:0007669"/>
    <property type="project" value="UniProtKB-KW"/>
</dbReference>
<reference evidence="4" key="1">
    <citation type="journal article" date="2020" name="Stud. Mycol.">
        <title>101 Dothideomycetes genomes: a test case for predicting lifestyles and emergence of pathogens.</title>
        <authorList>
            <person name="Haridas S."/>
            <person name="Albert R."/>
            <person name="Binder M."/>
            <person name="Bloem J."/>
            <person name="Labutti K."/>
            <person name="Salamov A."/>
            <person name="Andreopoulos B."/>
            <person name="Baker S."/>
            <person name="Barry K."/>
            <person name="Bills G."/>
            <person name="Bluhm B."/>
            <person name="Cannon C."/>
            <person name="Castanera R."/>
            <person name="Culley D."/>
            <person name="Daum C."/>
            <person name="Ezra D."/>
            <person name="Gonzalez J."/>
            <person name="Henrissat B."/>
            <person name="Kuo A."/>
            <person name="Liang C."/>
            <person name="Lipzen A."/>
            <person name="Lutzoni F."/>
            <person name="Magnuson J."/>
            <person name="Mondo S."/>
            <person name="Nolan M."/>
            <person name="Ohm R."/>
            <person name="Pangilinan J."/>
            <person name="Park H.-J."/>
            <person name="Ramirez L."/>
            <person name="Alfaro M."/>
            <person name="Sun H."/>
            <person name="Tritt A."/>
            <person name="Yoshinaga Y."/>
            <person name="Zwiers L.-H."/>
            <person name="Turgeon B."/>
            <person name="Goodwin S."/>
            <person name="Spatafora J."/>
            <person name="Crous P."/>
            <person name="Grigoriev I."/>
        </authorList>
    </citation>
    <scope>NUCLEOTIDE SEQUENCE</scope>
    <source>
        <strain evidence="4">CBS 269.34</strain>
    </source>
</reference>
<dbReference type="AlphaFoldDB" id="A0A6A6Q8E3"/>
<evidence type="ECO:0000259" key="3">
    <source>
        <dbReference type="PROSITE" id="PS50158"/>
    </source>
</evidence>
<feature type="domain" description="CCHC-type" evidence="3">
    <location>
        <begin position="244"/>
        <end position="259"/>
    </location>
</feature>
<dbReference type="OrthoDB" id="427960at2759"/>
<feature type="region of interest" description="Disordered" evidence="2">
    <location>
        <begin position="118"/>
        <end position="234"/>
    </location>
</feature>
<dbReference type="GO" id="GO:0003676">
    <property type="term" value="F:nucleic acid binding"/>
    <property type="evidence" value="ECO:0007669"/>
    <property type="project" value="InterPro"/>
</dbReference>
<dbReference type="InterPro" id="IPR036875">
    <property type="entry name" value="Znf_CCHC_sf"/>
</dbReference>
<dbReference type="SMART" id="SM00343">
    <property type="entry name" value="ZnF_C2HC"/>
    <property type="match status" value="1"/>
</dbReference>
<evidence type="ECO:0000313" key="4">
    <source>
        <dbReference type="EMBL" id="KAF2488351.1"/>
    </source>
</evidence>
<feature type="compositionally biased region" description="Basic and acidic residues" evidence="2">
    <location>
        <begin position="74"/>
        <end position="86"/>
    </location>
</feature>
<feature type="compositionally biased region" description="Acidic residues" evidence="2">
    <location>
        <begin position="120"/>
        <end position="133"/>
    </location>
</feature>
<sequence length="280" mass="30230">MSTSKEPKMMSSRLLTMKFMQRSTVKNSSPTSSTGPSTPTSNGPHAKRQRLSSGSYTPTPSSDYVAMQAALAAEEAKRSEAVERQAAEAGETRWVLSFREDQAARGKVQMRVVQAGFAEIDGEGGEESSEDEGGSGLGGGRMRFGKGKKVQVTNSSADKEESSDSDSDSDPLDSDPDADPTDALIRSAQARADRKAKKQAAKAEAVKMAETRRRKEVNLNQNKGRQISSGGGLSMANTARGITCHNCGQEGHMMRDCPQNARRKGVEDRWNANQDLKILR</sequence>
<feature type="compositionally biased region" description="Low complexity" evidence="2">
    <location>
        <begin position="27"/>
        <end position="44"/>
    </location>
</feature>
<feature type="compositionally biased region" description="Acidic residues" evidence="2">
    <location>
        <begin position="163"/>
        <end position="180"/>
    </location>
</feature>
<dbReference type="EMBL" id="MU004204">
    <property type="protein sequence ID" value="KAF2488351.1"/>
    <property type="molecule type" value="Genomic_DNA"/>
</dbReference>